<dbReference type="RefSeq" id="WP_115585952.1">
    <property type="nucleotide sequence ID" value="NZ_CP025544.1"/>
</dbReference>
<organism evidence="2 3">
    <name type="scientific">Candidatus Chromulinivorax destructor</name>
    <dbReference type="NCBI Taxonomy" id="2066483"/>
    <lineage>
        <taxon>Bacteria</taxon>
        <taxon>Candidatus Babelota</taxon>
        <taxon>Candidatus Babeliae</taxon>
        <taxon>Candidatus Babeliales</taxon>
        <taxon>Candidatus Chromulinivoraceae</taxon>
        <taxon>Candidatus Chromulinivorax</taxon>
    </lineage>
</organism>
<keyword evidence="1" id="KW-0472">Membrane</keyword>
<evidence type="ECO:0000256" key="1">
    <source>
        <dbReference type="SAM" id="Phobius"/>
    </source>
</evidence>
<proteinExistence type="predicted"/>
<protein>
    <submittedName>
        <fullName evidence="2">Uncharacterized protein</fullName>
    </submittedName>
</protein>
<reference evidence="2 3" key="1">
    <citation type="submission" date="2017-12" db="EMBL/GenBank/DDBJ databases">
        <title>Chromulinavorax destructans is a abundant pathogen of dominant heterotrophic picoflagllates.</title>
        <authorList>
            <person name="Deeg C.M."/>
            <person name="Zimmer M."/>
            <person name="Suttle C.A."/>
        </authorList>
    </citation>
    <scope>NUCLEOTIDE SEQUENCE [LARGE SCALE GENOMIC DNA]</scope>
    <source>
        <strain evidence="2 3">SeV1</strain>
    </source>
</reference>
<feature type="transmembrane region" description="Helical" evidence="1">
    <location>
        <begin position="148"/>
        <end position="166"/>
    </location>
</feature>
<evidence type="ECO:0000313" key="3">
    <source>
        <dbReference type="Proteomes" id="UP000254834"/>
    </source>
</evidence>
<accession>A0A345ZCC0</accession>
<sequence>MCVETHNHEKRTMWQSFYHELLHHFPYATMSVALALMLLTMIHVLFYSNPEAIATVASTCCGGHHEVTTQTAGLDVLFHSFHFAHILFATSGTIVTFRRYSQRVWIGLMVGTVSSMIFCTLSDVLLPYAAGLMLGIEMDLHICFASELPNILPFLFVGLFNGWVMSQLPEFRTKENSLLLHFLHTFISAMASIFYAVGHGLSDFYSHFGLFFLLMIIAVVLPCTLADVIAPIFFAKFSEKKKVCNI</sequence>
<feature type="transmembrane region" description="Helical" evidence="1">
    <location>
        <begin position="178"/>
        <end position="198"/>
    </location>
</feature>
<gene>
    <name evidence="2" type="ORF">C0J27_04345</name>
</gene>
<dbReference type="EMBL" id="CP025544">
    <property type="protein sequence ID" value="AXK60937.1"/>
    <property type="molecule type" value="Genomic_DNA"/>
</dbReference>
<dbReference type="Proteomes" id="UP000254834">
    <property type="component" value="Chromosome"/>
</dbReference>
<evidence type="ECO:0000313" key="2">
    <source>
        <dbReference type="EMBL" id="AXK60937.1"/>
    </source>
</evidence>
<keyword evidence="1" id="KW-0812">Transmembrane</keyword>
<dbReference type="AlphaFoldDB" id="A0A345ZCC0"/>
<keyword evidence="1" id="KW-1133">Transmembrane helix</keyword>
<keyword evidence="3" id="KW-1185">Reference proteome</keyword>
<feature type="transmembrane region" description="Helical" evidence="1">
    <location>
        <begin position="76"/>
        <end position="97"/>
    </location>
</feature>
<feature type="transmembrane region" description="Helical" evidence="1">
    <location>
        <begin position="21"/>
        <end position="46"/>
    </location>
</feature>
<name>A0A345ZCC0_9BACT</name>
<feature type="transmembrane region" description="Helical" evidence="1">
    <location>
        <begin position="210"/>
        <end position="234"/>
    </location>
</feature>
<feature type="transmembrane region" description="Helical" evidence="1">
    <location>
        <begin position="104"/>
        <end position="128"/>
    </location>
</feature>
<dbReference type="KEGG" id="cdes:C0J27_04345"/>
<dbReference type="OrthoDB" id="277835at2"/>